<sequence length="125" mass="13463">DRLVQVLRNLIGNAISFSPPDGKILLSAVPSGGMIEIAVSDDGPGIPQAKLDSIFDRFYSERPSSENFGQHSGLGLSISRQIIEALRGTISAENRMDAEGHVLGARFVICLPRVETKAEVSRPHP</sequence>
<dbReference type="InterPro" id="IPR036890">
    <property type="entry name" value="HATPase_C_sf"/>
</dbReference>
<keyword evidence="5" id="KW-0547">Nucleotide-binding</keyword>
<dbReference type="GO" id="GO:0000155">
    <property type="term" value="F:phosphorelay sensor kinase activity"/>
    <property type="evidence" value="ECO:0007669"/>
    <property type="project" value="TreeGrafter"/>
</dbReference>
<comment type="catalytic activity">
    <reaction evidence="1">
        <text>ATP + protein L-histidine = ADP + protein N-phospho-L-histidine.</text>
        <dbReference type="EC" id="2.7.13.3"/>
    </reaction>
</comment>
<dbReference type="Proteomes" id="UP001202887">
    <property type="component" value="Unassembled WGS sequence"/>
</dbReference>
<name>A0AAW5EXZ2_NOVHA</name>
<dbReference type="InterPro" id="IPR005467">
    <property type="entry name" value="His_kinase_dom"/>
</dbReference>
<dbReference type="AlphaFoldDB" id="A0AAW5EXZ2"/>
<evidence type="ECO:0000313" key="5">
    <source>
        <dbReference type="EMBL" id="MCJ8355753.1"/>
    </source>
</evidence>
<keyword evidence="3" id="KW-0597">Phosphoprotein</keyword>
<dbReference type="EC" id="2.7.13.3" evidence="2"/>
<dbReference type="InterPro" id="IPR004358">
    <property type="entry name" value="Sig_transdc_His_kin-like_C"/>
</dbReference>
<reference evidence="5" key="1">
    <citation type="journal article" date="2021" name="Polymers (Basel)">
        <title>Highly Stretchable Bacterial Cellulose Produced by Komagataeibacter hansenii SI1.</title>
        <authorList>
            <person name="Cielecka I."/>
            <person name="Ryngajllo M."/>
            <person name="Maniukiewicz W."/>
            <person name="Bielecki S."/>
        </authorList>
    </citation>
    <scope>NUCLEOTIDE SEQUENCE</scope>
    <source>
        <strain evidence="5">SI1</strain>
    </source>
</reference>
<dbReference type="RefSeq" id="WP_247068241.1">
    <property type="nucleotide sequence ID" value="NZ_JAIBCX010000403.1"/>
</dbReference>
<dbReference type="PRINTS" id="PR00344">
    <property type="entry name" value="BCTRLSENSOR"/>
</dbReference>
<feature type="non-terminal residue" evidence="5">
    <location>
        <position position="1"/>
    </location>
</feature>
<reference evidence="5" key="2">
    <citation type="submission" date="2022-03" db="EMBL/GenBank/DDBJ databases">
        <authorList>
            <person name="Ryngajllo M."/>
            <person name="Jacek P."/>
            <person name="Kubiak K."/>
        </authorList>
    </citation>
    <scope>NUCLEOTIDE SEQUENCE</scope>
    <source>
        <strain evidence="5">SI1</strain>
    </source>
</reference>
<dbReference type="PROSITE" id="PS50109">
    <property type="entry name" value="HIS_KIN"/>
    <property type="match status" value="1"/>
</dbReference>
<dbReference type="InterPro" id="IPR003594">
    <property type="entry name" value="HATPase_dom"/>
</dbReference>
<dbReference type="Pfam" id="PF02518">
    <property type="entry name" value="HATPase_c"/>
    <property type="match status" value="1"/>
</dbReference>
<dbReference type="SUPFAM" id="SSF55874">
    <property type="entry name" value="ATPase domain of HSP90 chaperone/DNA topoisomerase II/histidine kinase"/>
    <property type="match status" value="1"/>
</dbReference>
<comment type="caution">
    <text evidence="5">The sequence shown here is derived from an EMBL/GenBank/DDBJ whole genome shotgun (WGS) entry which is preliminary data.</text>
</comment>
<keyword evidence="5" id="KW-0067">ATP-binding</keyword>
<evidence type="ECO:0000256" key="1">
    <source>
        <dbReference type="ARBA" id="ARBA00000085"/>
    </source>
</evidence>
<dbReference type="PANTHER" id="PTHR43547">
    <property type="entry name" value="TWO-COMPONENT HISTIDINE KINASE"/>
    <property type="match status" value="1"/>
</dbReference>
<dbReference type="SMART" id="SM00387">
    <property type="entry name" value="HATPase_c"/>
    <property type="match status" value="1"/>
</dbReference>
<accession>A0AAW5EXZ2</accession>
<evidence type="ECO:0000256" key="2">
    <source>
        <dbReference type="ARBA" id="ARBA00012438"/>
    </source>
</evidence>
<dbReference type="Gene3D" id="3.30.565.10">
    <property type="entry name" value="Histidine kinase-like ATPase, C-terminal domain"/>
    <property type="match status" value="1"/>
</dbReference>
<protein>
    <recommendedName>
        <fullName evidence="2">histidine kinase</fullName>
        <ecNumber evidence="2">2.7.13.3</ecNumber>
    </recommendedName>
</protein>
<dbReference type="GO" id="GO:0005524">
    <property type="term" value="F:ATP binding"/>
    <property type="evidence" value="ECO:0007669"/>
    <property type="project" value="UniProtKB-KW"/>
</dbReference>
<dbReference type="EMBL" id="JAIBCX010000403">
    <property type="protein sequence ID" value="MCJ8355753.1"/>
    <property type="molecule type" value="Genomic_DNA"/>
</dbReference>
<dbReference type="PANTHER" id="PTHR43547:SF2">
    <property type="entry name" value="HYBRID SIGNAL TRANSDUCTION HISTIDINE KINASE C"/>
    <property type="match status" value="1"/>
</dbReference>
<proteinExistence type="predicted"/>
<evidence type="ECO:0000313" key="6">
    <source>
        <dbReference type="Proteomes" id="UP001202887"/>
    </source>
</evidence>
<feature type="domain" description="Histidine kinase" evidence="4">
    <location>
        <begin position="1"/>
        <end position="115"/>
    </location>
</feature>
<evidence type="ECO:0000256" key="3">
    <source>
        <dbReference type="ARBA" id="ARBA00022553"/>
    </source>
</evidence>
<organism evidence="5 6">
    <name type="scientific">Novacetimonas hansenii</name>
    <name type="common">Komagataeibacter hansenii</name>
    <dbReference type="NCBI Taxonomy" id="436"/>
    <lineage>
        <taxon>Bacteria</taxon>
        <taxon>Pseudomonadati</taxon>
        <taxon>Pseudomonadota</taxon>
        <taxon>Alphaproteobacteria</taxon>
        <taxon>Acetobacterales</taxon>
        <taxon>Acetobacteraceae</taxon>
        <taxon>Novacetimonas</taxon>
    </lineage>
</organism>
<evidence type="ECO:0000259" key="4">
    <source>
        <dbReference type="PROSITE" id="PS50109"/>
    </source>
</evidence>
<gene>
    <name evidence="5" type="ORF">K1W68_17490</name>
</gene>